<feature type="compositionally biased region" description="Low complexity" evidence="1">
    <location>
        <begin position="664"/>
        <end position="701"/>
    </location>
</feature>
<evidence type="ECO:0000259" key="2">
    <source>
        <dbReference type="Pfam" id="PF14238"/>
    </source>
</evidence>
<evidence type="ECO:0000313" key="3">
    <source>
        <dbReference type="EMBL" id="KXU35253.1"/>
    </source>
</evidence>
<dbReference type="AlphaFoldDB" id="A0A139SL21"/>
<dbReference type="RefSeq" id="WP_068712271.1">
    <property type="nucleotide sequence ID" value="NZ_LSZP01000044.1"/>
</dbReference>
<organism evidence="3 4">
    <name type="scientific">Cephaloticoccus capnophilus</name>
    <dbReference type="NCBI Taxonomy" id="1548208"/>
    <lineage>
        <taxon>Bacteria</taxon>
        <taxon>Pseudomonadati</taxon>
        <taxon>Verrucomicrobiota</taxon>
        <taxon>Opitutia</taxon>
        <taxon>Opitutales</taxon>
        <taxon>Opitutaceae</taxon>
        <taxon>Cephaloticoccus</taxon>
    </lineage>
</organism>
<dbReference type="Pfam" id="PF14238">
    <property type="entry name" value="DUF4340"/>
    <property type="match status" value="2"/>
</dbReference>
<dbReference type="STRING" id="1548208.AXK12_06015"/>
<protein>
    <recommendedName>
        <fullName evidence="2">DUF4340 domain-containing protein</fullName>
    </recommendedName>
</protein>
<keyword evidence="4" id="KW-1185">Reference proteome</keyword>
<comment type="caution">
    <text evidence="3">The sequence shown here is derived from an EMBL/GenBank/DDBJ whole genome shotgun (WGS) entry which is preliminary data.</text>
</comment>
<name>A0A139SL21_9BACT</name>
<feature type="domain" description="DUF4340" evidence="2">
    <location>
        <begin position="388"/>
        <end position="580"/>
    </location>
</feature>
<accession>A0A139SL21</accession>
<dbReference type="Proteomes" id="UP000071392">
    <property type="component" value="Unassembled WGS sequence"/>
</dbReference>
<feature type="region of interest" description="Disordered" evidence="1">
    <location>
        <begin position="660"/>
        <end position="701"/>
    </location>
</feature>
<evidence type="ECO:0000313" key="4">
    <source>
        <dbReference type="Proteomes" id="UP000071392"/>
    </source>
</evidence>
<reference evidence="3 4" key="1">
    <citation type="submission" date="2016-02" db="EMBL/GenBank/DDBJ databases">
        <authorList>
            <person name="Wen L."/>
            <person name="He K."/>
            <person name="Yang H."/>
        </authorList>
    </citation>
    <scope>NUCLEOTIDE SEQUENCE [LARGE SCALE GENOMIC DNA]</scope>
    <source>
        <strain evidence="3 4">CV41</strain>
    </source>
</reference>
<gene>
    <name evidence="3" type="ORF">AXK12_06015</name>
</gene>
<proteinExistence type="predicted"/>
<dbReference type="InterPro" id="IPR025641">
    <property type="entry name" value="DUF4340"/>
</dbReference>
<feature type="domain" description="DUF4340" evidence="2">
    <location>
        <begin position="70"/>
        <end position="261"/>
    </location>
</feature>
<dbReference type="EMBL" id="LSZP01000044">
    <property type="protein sequence ID" value="KXU35253.1"/>
    <property type="molecule type" value="Genomic_DNA"/>
</dbReference>
<dbReference type="OrthoDB" id="179046at2"/>
<evidence type="ECO:0000256" key="1">
    <source>
        <dbReference type="SAM" id="MobiDB-lite"/>
    </source>
</evidence>
<sequence>MRTKVTLVLIFLNAALFVFIFKFERGWRTDQAQREARRRVLGPETASIQQLRISGPSLTTIELVRSGAQWSLTSPIDWPANPHAVNRILNELQFLEHETSFSVAELEKNKQSLADYGLEPPRLTIEFTPASTPISSIPATHTEPQRITLQVGDETKVGNRLYLLSPQRDRVHVVGLSLARSLNLPLEELRTDDVFSIPLFEARSLTLQNASASRVRIRQDGKHWSFEAPIIARANKPQVELTIAALNALRVHHFLPTGTASPSTPTTNAELRISLVGNNRQETLILLNEIEAAAPTAASEAEARTVSFVAALEGKTTRFVVEVPQPLLNTLRNAQDTLREPRILDFAPEALTAVTLSAPNQAPLTLQQLRSSADGQHTWQIIRSNTAQGPQLQPVDPQRMRELIQTLRRLSAQRFVSDAPSDADLENWGFNRPERKITLTLNPPANSLNTERESALGPVAEPQTLHLQIGRPTEPSPQVYARLSNARFVYAIPAELLEQTAPDPLNYRQHLLRELPETARFHSLTLTDLNSGAIVFETSVDDEAAAAETPAKGDGETPPASQRTRLFATLRRLEAASFIQDHFSETVFAAGAERPWRWRLDTTVRLPSGHGDEQSETSSLFLTERLGGDLQLAGSPQLGLVFAINQALLDALWPLTYRERSTEETTPAEPPSTGEAHPVSEAAPSSSTEEAPANASPNQED</sequence>